<evidence type="ECO:0000256" key="1">
    <source>
        <dbReference type="SAM" id="SignalP"/>
    </source>
</evidence>
<gene>
    <name evidence="2" type="ORF">BJF96_g419</name>
</gene>
<feature type="signal peptide" evidence="1">
    <location>
        <begin position="1"/>
        <end position="22"/>
    </location>
</feature>
<dbReference type="Proteomes" id="UP000236305">
    <property type="component" value="Unassembled WGS sequence"/>
</dbReference>
<keyword evidence="1" id="KW-0732">Signal</keyword>
<name>A0AA45ARK1_VERDA</name>
<feature type="chain" id="PRO_5041237261" evidence="1">
    <location>
        <begin position="23"/>
        <end position="66"/>
    </location>
</feature>
<accession>A0AA45ARK1</accession>
<dbReference type="EMBL" id="MPSH01000001">
    <property type="protein sequence ID" value="PNH36344.1"/>
    <property type="molecule type" value="Genomic_DNA"/>
</dbReference>
<proteinExistence type="predicted"/>
<reference evidence="2 3" key="1">
    <citation type="submission" date="2017-12" db="EMBL/GenBank/DDBJ databases">
        <title>Comparative genomics yields insights into virulence evolution of Verticillium dahliae.</title>
        <authorList>
            <person name="Fan R."/>
            <person name="Armitage A.D."/>
            <person name="Cascant-Lopez E."/>
            <person name="Sobczyk M."/>
            <person name="Cockerton H.M."/>
            <person name="Harrison R.J."/>
        </authorList>
    </citation>
    <scope>NUCLEOTIDE SEQUENCE [LARGE SCALE GENOMIC DNA]</scope>
    <source>
        <strain evidence="2 3">12008</strain>
    </source>
</reference>
<organism evidence="2 3">
    <name type="scientific">Verticillium dahliae</name>
    <name type="common">Verticillium wilt</name>
    <dbReference type="NCBI Taxonomy" id="27337"/>
    <lineage>
        <taxon>Eukaryota</taxon>
        <taxon>Fungi</taxon>
        <taxon>Dikarya</taxon>
        <taxon>Ascomycota</taxon>
        <taxon>Pezizomycotina</taxon>
        <taxon>Sordariomycetes</taxon>
        <taxon>Hypocreomycetidae</taxon>
        <taxon>Glomerellales</taxon>
        <taxon>Plectosphaerellaceae</taxon>
        <taxon>Verticillium</taxon>
    </lineage>
</organism>
<dbReference type="AlphaFoldDB" id="A0AA45ARK1"/>
<evidence type="ECO:0000313" key="2">
    <source>
        <dbReference type="EMBL" id="PNH36344.1"/>
    </source>
</evidence>
<protein>
    <submittedName>
        <fullName evidence="2">Uncharacterized protein</fullName>
    </submittedName>
</protein>
<evidence type="ECO:0000313" key="3">
    <source>
        <dbReference type="Proteomes" id="UP000236305"/>
    </source>
</evidence>
<comment type="caution">
    <text evidence="2">The sequence shown here is derived from an EMBL/GenBank/DDBJ whole genome shotgun (WGS) entry which is preliminary data.</text>
</comment>
<sequence>MLYLVFLSMRWKTLLYLALVDPDTTHLIANVTLDDALAYGKNIECGPQNSSFLPKANHRFFADSWY</sequence>